<dbReference type="STRING" id="542832.A0A3M6VMF7"/>
<feature type="transmembrane region" description="Helical" evidence="5">
    <location>
        <begin position="169"/>
        <end position="187"/>
    </location>
</feature>
<name>A0A3M6VMF7_9STRA</name>
<comment type="caution">
    <text evidence="6">The sequence shown here is derived from an EMBL/GenBank/DDBJ whole genome shotgun (WGS) entry which is preliminary data.</text>
</comment>
<evidence type="ECO:0008006" key="8">
    <source>
        <dbReference type="Google" id="ProtNLM"/>
    </source>
</evidence>
<evidence type="ECO:0000256" key="5">
    <source>
        <dbReference type="SAM" id="Phobius"/>
    </source>
</evidence>
<keyword evidence="3 5" id="KW-1133">Transmembrane helix</keyword>
<accession>A0A3M6VMF7</accession>
<comment type="subcellular location">
    <subcellularLocation>
        <location evidence="1">Membrane</location>
        <topology evidence="1">Multi-pass membrane protein</topology>
    </subcellularLocation>
</comment>
<evidence type="ECO:0000256" key="1">
    <source>
        <dbReference type="ARBA" id="ARBA00004141"/>
    </source>
</evidence>
<dbReference type="Proteomes" id="UP000282087">
    <property type="component" value="Unassembled WGS sequence"/>
</dbReference>
<reference evidence="6 7" key="1">
    <citation type="submission" date="2018-06" db="EMBL/GenBank/DDBJ databases">
        <title>Comparative genomics of downy mildews reveals potential adaptations to biotrophy.</title>
        <authorList>
            <person name="Fletcher K."/>
            <person name="Klosterman S.J."/>
            <person name="Derevnina L."/>
            <person name="Martin F."/>
            <person name="Koike S."/>
            <person name="Reyes Chin-Wo S."/>
            <person name="Mou B."/>
            <person name="Michelmore R."/>
        </authorList>
    </citation>
    <scope>NUCLEOTIDE SEQUENCE [LARGE SCALE GENOMIC DNA]</scope>
    <source>
        <strain evidence="6 7">R14</strain>
    </source>
</reference>
<keyword evidence="7" id="KW-1185">Reference proteome</keyword>
<feature type="transmembrane region" description="Helical" evidence="5">
    <location>
        <begin position="69"/>
        <end position="87"/>
    </location>
</feature>
<dbReference type="InterPro" id="IPR007271">
    <property type="entry name" value="Nuc_sug_transpt"/>
</dbReference>
<gene>
    <name evidence="6" type="ORF">DD238_000519</name>
</gene>
<feature type="transmembrane region" description="Helical" evidence="5">
    <location>
        <begin position="107"/>
        <end position="124"/>
    </location>
</feature>
<protein>
    <recommendedName>
        <fullName evidence="8">EamA domain-containing protein</fullName>
    </recommendedName>
</protein>
<evidence type="ECO:0000313" key="6">
    <source>
        <dbReference type="EMBL" id="RMX67909.1"/>
    </source>
</evidence>
<feature type="transmembrane region" description="Helical" evidence="5">
    <location>
        <begin position="131"/>
        <end position="149"/>
    </location>
</feature>
<dbReference type="GO" id="GO:0015165">
    <property type="term" value="F:pyrimidine nucleotide-sugar transmembrane transporter activity"/>
    <property type="evidence" value="ECO:0007669"/>
    <property type="project" value="InterPro"/>
</dbReference>
<feature type="transmembrane region" description="Helical" evidence="5">
    <location>
        <begin position="39"/>
        <end position="57"/>
    </location>
</feature>
<organism evidence="6 7">
    <name type="scientific">Peronospora effusa</name>
    <dbReference type="NCBI Taxonomy" id="542832"/>
    <lineage>
        <taxon>Eukaryota</taxon>
        <taxon>Sar</taxon>
        <taxon>Stramenopiles</taxon>
        <taxon>Oomycota</taxon>
        <taxon>Peronosporomycetes</taxon>
        <taxon>Peronosporales</taxon>
        <taxon>Peronosporaceae</taxon>
        <taxon>Peronospora</taxon>
    </lineage>
</organism>
<dbReference type="Pfam" id="PF04142">
    <property type="entry name" value="Nuc_sug_transp"/>
    <property type="match status" value="1"/>
</dbReference>
<dbReference type="SUPFAM" id="SSF103481">
    <property type="entry name" value="Multidrug resistance efflux transporter EmrE"/>
    <property type="match status" value="1"/>
</dbReference>
<feature type="transmembrane region" description="Helical" evidence="5">
    <location>
        <begin position="199"/>
        <end position="219"/>
    </location>
</feature>
<dbReference type="VEuPathDB" id="FungiDB:DD237_000952"/>
<feature type="transmembrane region" description="Helical" evidence="5">
    <location>
        <begin position="297"/>
        <end position="314"/>
    </location>
</feature>
<sequence>MVSTRRQMTLLSVLALQVGIQPLLLSLYASETRDVRLRVGVVEFLKLLLALVPLCLTKGEGSLLNQLKTWKLRIAMATTVFPALIYVVQNLLNHSAVVALDGVTFNVLNQTKIIWTALLVYLLLGKRQSPMQIMALGLLCIAAVLMTTSSTEMKDEETQPDADAVVITGMYEALLAAVLSALAGSIIQRALQQQKRNQYMVTVELSVLGETILGVLAVVQDGLMRCDEDSDSQDSMWEGWSAMTLVALVCQALGGVLVGFVIRDCGNVEKSFAVVGGMGLTALFETYFNGKPFGHNAFMAMALVAVSTALYAFNPATAAPLHDKKLVPIVLNEVGIAPAATARSFLSTRHLKKKKTSTDASEIEPFLAPPAVITVSSNSVYSSSTFRQDMRRPLCQPQPPAEIQKVQRLLETMV</sequence>
<dbReference type="InterPro" id="IPR037185">
    <property type="entry name" value="EmrE-like"/>
</dbReference>
<dbReference type="EMBL" id="QLLG01000155">
    <property type="protein sequence ID" value="RMX67909.1"/>
    <property type="molecule type" value="Genomic_DNA"/>
</dbReference>
<keyword evidence="4 5" id="KW-0472">Membrane</keyword>
<dbReference type="AlphaFoldDB" id="A0A3M6VMF7"/>
<keyword evidence="2 5" id="KW-0812">Transmembrane</keyword>
<dbReference type="GO" id="GO:0000139">
    <property type="term" value="C:Golgi membrane"/>
    <property type="evidence" value="ECO:0007669"/>
    <property type="project" value="InterPro"/>
</dbReference>
<evidence type="ECO:0000313" key="7">
    <source>
        <dbReference type="Proteomes" id="UP000282087"/>
    </source>
</evidence>
<proteinExistence type="predicted"/>
<evidence type="ECO:0000256" key="3">
    <source>
        <dbReference type="ARBA" id="ARBA00022989"/>
    </source>
</evidence>
<dbReference type="PANTHER" id="PTHR10231">
    <property type="entry name" value="NUCLEOTIDE-SUGAR TRANSMEMBRANE TRANSPORTER"/>
    <property type="match status" value="1"/>
</dbReference>
<feature type="transmembrane region" description="Helical" evidence="5">
    <location>
        <begin position="239"/>
        <end position="262"/>
    </location>
</feature>
<evidence type="ECO:0000256" key="2">
    <source>
        <dbReference type="ARBA" id="ARBA00022692"/>
    </source>
</evidence>
<evidence type="ECO:0000256" key="4">
    <source>
        <dbReference type="ARBA" id="ARBA00023136"/>
    </source>
</evidence>